<dbReference type="Proteomes" id="UP000774326">
    <property type="component" value="Unassembled WGS sequence"/>
</dbReference>
<keyword evidence="2" id="KW-1185">Reference proteome</keyword>
<protein>
    <submittedName>
        <fullName evidence="1">Uncharacterized protein</fullName>
    </submittedName>
</protein>
<organism evidence="1 2">
    <name type="scientific">Wickerhamomyces pijperi</name>
    <name type="common">Yeast</name>
    <name type="synonym">Pichia pijperi</name>
    <dbReference type="NCBI Taxonomy" id="599730"/>
    <lineage>
        <taxon>Eukaryota</taxon>
        <taxon>Fungi</taxon>
        <taxon>Dikarya</taxon>
        <taxon>Ascomycota</taxon>
        <taxon>Saccharomycotina</taxon>
        <taxon>Saccharomycetes</taxon>
        <taxon>Phaffomycetales</taxon>
        <taxon>Wickerhamomycetaceae</taxon>
        <taxon>Wickerhamomyces</taxon>
    </lineage>
</organism>
<name>A0A9P8Q0S9_WICPI</name>
<reference evidence="1" key="2">
    <citation type="submission" date="2021-01" db="EMBL/GenBank/DDBJ databases">
        <authorList>
            <person name="Schikora-Tamarit M.A."/>
        </authorList>
    </citation>
    <scope>NUCLEOTIDE SEQUENCE</scope>
    <source>
        <strain evidence="1">CBS2887</strain>
    </source>
</reference>
<evidence type="ECO:0000313" key="1">
    <source>
        <dbReference type="EMBL" id="KAH3680724.1"/>
    </source>
</evidence>
<proteinExistence type="predicted"/>
<evidence type="ECO:0000313" key="2">
    <source>
        <dbReference type="Proteomes" id="UP000774326"/>
    </source>
</evidence>
<gene>
    <name evidence="1" type="ORF">WICPIJ_008121</name>
</gene>
<comment type="caution">
    <text evidence="1">The sequence shown here is derived from an EMBL/GenBank/DDBJ whole genome shotgun (WGS) entry which is preliminary data.</text>
</comment>
<accession>A0A9P8Q0S9</accession>
<dbReference type="AlphaFoldDB" id="A0A9P8Q0S9"/>
<sequence>MANCGITNSLWFNVKVLRSESSIPVDICRGMDHNVWSSDSVASPAERNLFCVNLTSPLSKTWTVTYGNPIFLIQLLEISKTFLPETSEIEDNKSSRVPLENLFFFK</sequence>
<reference evidence="1" key="1">
    <citation type="journal article" date="2021" name="Open Biol.">
        <title>Shared evolutionary footprints suggest mitochondrial oxidative damage underlies multiple complex I losses in fungi.</title>
        <authorList>
            <person name="Schikora-Tamarit M.A."/>
            <person name="Marcet-Houben M."/>
            <person name="Nosek J."/>
            <person name="Gabaldon T."/>
        </authorList>
    </citation>
    <scope>NUCLEOTIDE SEQUENCE</scope>
    <source>
        <strain evidence="1">CBS2887</strain>
    </source>
</reference>
<dbReference type="EMBL" id="JAEUBG010004672">
    <property type="protein sequence ID" value="KAH3680724.1"/>
    <property type="molecule type" value="Genomic_DNA"/>
</dbReference>